<dbReference type="InterPro" id="IPR016066">
    <property type="entry name" value="A-D-PHexomutase_CS"/>
</dbReference>
<evidence type="ECO:0000256" key="3">
    <source>
        <dbReference type="ARBA" id="ARBA00022553"/>
    </source>
</evidence>
<keyword evidence="4" id="KW-0479">Metal-binding</keyword>
<gene>
    <name evidence="11" type="ORF">OUZ56_003905</name>
</gene>
<dbReference type="Pfam" id="PF01323">
    <property type="entry name" value="DSBA"/>
    <property type="match status" value="1"/>
</dbReference>
<feature type="domain" description="Alpha-D-phosphohexomutase alpha/beta/alpha" evidence="10">
    <location>
        <begin position="604"/>
        <end position="725"/>
    </location>
</feature>
<dbReference type="PRINTS" id="PR00509">
    <property type="entry name" value="PGMPMM"/>
</dbReference>
<dbReference type="Gene3D" id="3.40.30.10">
    <property type="entry name" value="Glutaredoxin"/>
    <property type="match status" value="1"/>
</dbReference>
<dbReference type="Pfam" id="PF02879">
    <property type="entry name" value="PGM_PMM_II"/>
    <property type="match status" value="1"/>
</dbReference>
<comment type="caution">
    <text evidence="11">The sequence shown here is derived from an EMBL/GenBank/DDBJ whole genome shotgun (WGS) entry which is preliminary data.</text>
</comment>
<keyword evidence="5" id="KW-0460">Magnesium</keyword>
<dbReference type="PANTHER" id="PTHR45745">
    <property type="entry name" value="PHOSPHOMANNOMUTASE 45A"/>
    <property type="match status" value="1"/>
</dbReference>
<evidence type="ECO:0000259" key="10">
    <source>
        <dbReference type="Pfam" id="PF02880"/>
    </source>
</evidence>
<dbReference type="SUPFAM" id="SSF52833">
    <property type="entry name" value="Thioredoxin-like"/>
    <property type="match status" value="1"/>
</dbReference>
<dbReference type="InterPro" id="IPR005841">
    <property type="entry name" value="Alpha-D-phosphohexomutase_SF"/>
</dbReference>
<dbReference type="InterPro" id="IPR005846">
    <property type="entry name" value="A-D-PHexomutase_a/b/a-III"/>
</dbReference>
<evidence type="ECO:0008006" key="13">
    <source>
        <dbReference type="Google" id="ProtNLM"/>
    </source>
</evidence>
<dbReference type="Pfam" id="PF02878">
    <property type="entry name" value="PGM_PMM_I"/>
    <property type="match status" value="1"/>
</dbReference>
<organism evidence="11 12">
    <name type="scientific">Daphnia magna</name>
    <dbReference type="NCBI Taxonomy" id="35525"/>
    <lineage>
        <taxon>Eukaryota</taxon>
        <taxon>Metazoa</taxon>
        <taxon>Ecdysozoa</taxon>
        <taxon>Arthropoda</taxon>
        <taxon>Crustacea</taxon>
        <taxon>Branchiopoda</taxon>
        <taxon>Diplostraca</taxon>
        <taxon>Cladocera</taxon>
        <taxon>Anomopoda</taxon>
        <taxon>Daphniidae</taxon>
        <taxon>Daphnia</taxon>
    </lineage>
</organism>
<dbReference type="CDD" id="cd05799">
    <property type="entry name" value="PGM2"/>
    <property type="match status" value="1"/>
</dbReference>
<dbReference type="InterPro" id="IPR036249">
    <property type="entry name" value="Thioredoxin-like_sf"/>
</dbReference>
<dbReference type="InterPro" id="IPR016055">
    <property type="entry name" value="A-D-PHexomutase_a/b/a-I/II/III"/>
</dbReference>
<dbReference type="InterPro" id="IPR036900">
    <property type="entry name" value="A-D-PHexomutase_C_sf"/>
</dbReference>
<evidence type="ECO:0000256" key="1">
    <source>
        <dbReference type="ARBA" id="ARBA00001946"/>
    </source>
</evidence>
<dbReference type="PANTHER" id="PTHR45745:SF1">
    <property type="entry name" value="PHOSPHOGLUCOMUTASE 2B-RELATED"/>
    <property type="match status" value="1"/>
</dbReference>
<dbReference type="PROSITE" id="PS00710">
    <property type="entry name" value="PGM_PMM"/>
    <property type="match status" value="1"/>
</dbReference>
<dbReference type="SUPFAM" id="SSF53738">
    <property type="entry name" value="Phosphoglucomutase, first 3 domains"/>
    <property type="match status" value="3"/>
</dbReference>
<accession>A0ABQ9YN58</accession>
<feature type="domain" description="DSBA-like thioredoxin" evidence="7">
    <location>
        <begin position="9"/>
        <end position="209"/>
    </location>
</feature>
<reference evidence="11 12" key="1">
    <citation type="journal article" date="2023" name="Nucleic Acids Res.">
        <title>The hologenome of Daphnia magna reveals possible DNA methylation and microbiome-mediated evolution of the host genome.</title>
        <authorList>
            <person name="Chaturvedi A."/>
            <person name="Li X."/>
            <person name="Dhandapani V."/>
            <person name="Marshall H."/>
            <person name="Kissane S."/>
            <person name="Cuenca-Cambronero M."/>
            <person name="Asole G."/>
            <person name="Calvet F."/>
            <person name="Ruiz-Romero M."/>
            <person name="Marangio P."/>
            <person name="Guigo R."/>
            <person name="Rago D."/>
            <person name="Mirbahai L."/>
            <person name="Eastwood N."/>
            <person name="Colbourne J.K."/>
            <person name="Zhou J."/>
            <person name="Mallon E."/>
            <person name="Orsini L."/>
        </authorList>
    </citation>
    <scope>NUCLEOTIDE SEQUENCE [LARGE SCALE GENOMIC DNA]</scope>
    <source>
        <strain evidence="11">LRV0_1</strain>
    </source>
</reference>
<evidence type="ECO:0000256" key="5">
    <source>
        <dbReference type="ARBA" id="ARBA00022842"/>
    </source>
</evidence>
<keyword evidence="6" id="KW-0413">Isomerase</keyword>
<dbReference type="InterPro" id="IPR005844">
    <property type="entry name" value="A-D-PHexomutase_a/b/a-I"/>
</dbReference>
<evidence type="ECO:0000259" key="9">
    <source>
        <dbReference type="Pfam" id="PF02879"/>
    </source>
</evidence>
<comment type="similarity">
    <text evidence="2">Belongs to the phosphohexose mutase family.</text>
</comment>
<dbReference type="EMBL" id="JAOYFB010000001">
    <property type="protein sequence ID" value="KAK4002046.1"/>
    <property type="molecule type" value="Genomic_DNA"/>
</dbReference>
<dbReference type="Pfam" id="PF02880">
    <property type="entry name" value="PGM_PMM_III"/>
    <property type="match status" value="1"/>
</dbReference>
<evidence type="ECO:0000256" key="2">
    <source>
        <dbReference type="ARBA" id="ARBA00010231"/>
    </source>
</evidence>
<evidence type="ECO:0000259" key="7">
    <source>
        <dbReference type="Pfam" id="PF01323"/>
    </source>
</evidence>
<sequence length="872" mass="98813">MTSSPRIKVELYYDVVSPYTWFSFEVLCRYRSHWNMNLVLRPFFLGGVMKASGNKPPMTVAPKGMYMQKDLQRNAEYFKIDIKLIEDPYNVLVQKGSLRAMRFLTAINLHCPEYLESVSRELWRRIWSKGEDIVADDSLIMAAKEAKMEENDIEKCLSKMDDSETKDALRMATEQAVDYGAFGAPTMVVHTKEGPEMFFGSDRFPLVAQMMNEVWKGPIPDQKRFWVFKRIVLVRVHHLARSVLAWCCSRYKVIFFPALFQYYNCALGLEIKMVINTGHPDLDSKVGDWLNWDKNEKNIAEIEDLLKKNETATLAKIFGNRLEFGTAGLRGVMAAGPSRMNDLTVIQATQGMAKYLLECFDDVKTQGVAIGYDGRHNSSRFARLATRAFISMGIPVHLFSALVPTPYIPFSVCQLKTKAGIMITASHNPKEDNGYKVYWDNGAQLISPHDKNILKRSLDNLAPWDDAWDDSVREHPLVSDPLANINQLYFDVLAKECLRSELNQKTALKFTYTPVHGVGAPYVKMAFDTCKFQPYIPVQEQIEPDPEFSTVKFPNPEEGKSTLNLALATASRNNSTVILANDPDADRLACAELQPNGDWKVFSGNELGALLGWWMWSRAEQKGQNPATAAMIASTVSSKILQTMAEREGFLFEETLTGFKWMANRGLQLQKEGYQILFAFEEAIGFMCGIHVPDKDGVSASAHLSELAVHLENKGTTLNGQLEDIYLKYGQHVTLNSYYLCYDPITISRIFERLRNFENEPKTYPKSLMNGKYAIKGVRDLTNGFDSRQPDGKALLPTSSSSQMITFYFENGLDATIRTSGTEPKIKYYTEFRAPPTQTDRQQVQATLEEMVQALVDEFLQPTLNQLTPRPE</sequence>
<protein>
    <recommendedName>
        <fullName evidence="13">Phosphoglucomutase-2</fullName>
    </recommendedName>
</protein>
<keyword evidence="3" id="KW-0597">Phosphoprotein</keyword>
<proteinExistence type="inferred from homology"/>
<feature type="domain" description="Alpha-D-phosphohexomutase alpha/beta/alpha" evidence="9">
    <location>
        <begin position="489"/>
        <end position="591"/>
    </location>
</feature>
<name>A0ABQ9YN58_9CRUS</name>
<dbReference type="SUPFAM" id="SSF55957">
    <property type="entry name" value="Phosphoglucomutase, C-terminal domain"/>
    <property type="match status" value="1"/>
</dbReference>
<dbReference type="InterPro" id="IPR005845">
    <property type="entry name" value="A-D-PHexomutase_a/b/a-II"/>
</dbReference>
<evidence type="ECO:0000256" key="6">
    <source>
        <dbReference type="ARBA" id="ARBA00023235"/>
    </source>
</evidence>
<keyword evidence="12" id="KW-1185">Reference proteome</keyword>
<feature type="domain" description="Alpha-D-phosphohexomutase alpha/beta/alpha" evidence="8">
    <location>
        <begin position="322"/>
        <end position="456"/>
    </location>
</feature>
<dbReference type="InterPro" id="IPR001853">
    <property type="entry name" value="DSBA-like_thioredoxin_dom"/>
</dbReference>
<evidence type="ECO:0000259" key="8">
    <source>
        <dbReference type="Pfam" id="PF02878"/>
    </source>
</evidence>
<evidence type="ECO:0000313" key="11">
    <source>
        <dbReference type="EMBL" id="KAK4002046.1"/>
    </source>
</evidence>
<dbReference type="Proteomes" id="UP001234178">
    <property type="component" value="Unassembled WGS sequence"/>
</dbReference>
<evidence type="ECO:0000313" key="12">
    <source>
        <dbReference type="Proteomes" id="UP001234178"/>
    </source>
</evidence>
<comment type="cofactor">
    <cofactor evidence="1">
        <name>Mg(2+)</name>
        <dbReference type="ChEBI" id="CHEBI:18420"/>
    </cofactor>
</comment>
<dbReference type="Gene3D" id="3.40.120.10">
    <property type="entry name" value="Alpha-D-Glucose-1,6-Bisphosphate, subunit A, domain 3"/>
    <property type="match status" value="3"/>
</dbReference>
<evidence type="ECO:0000256" key="4">
    <source>
        <dbReference type="ARBA" id="ARBA00022723"/>
    </source>
</evidence>